<dbReference type="InterPro" id="IPR050217">
    <property type="entry name" value="Peroxiredoxin"/>
</dbReference>
<name>A0A8C6II66_MUSSI</name>
<evidence type="ECO:0000256" key="8">
    <source>
        <dbReference type="ARBA" id="ARBA00049091"/>
    </source>
</evidence>
<dbReference type="GO" id="GO:0005829">
    <property type="term" value="C:cytosol"/>
    <property type="evidence" value="ECO:0007669"/>
    <property type="project" value="TreeGrafter"/>
</dbReference>
<dbReference type="InterPro" id="IPR019479">
    <property type="entry name" value="Peroxiredoxin_C"/>
</dbReference>
<accession>A0A8C6II66</accession>
<keyword evidence="5" id="KW-0560">Oxidoreductase</keyword>
<keyword evidence="3" id="KW-0575">Peroxidase</keyword>
<dbReference type="PANTHER" id="PTHR10681">
    <property type="entry name" value="THIOREDOXIN PEROXIDASE"/>
    <property type="match status" value="1"/>
</dbReference>
<dbReference type="GO" id="GO:0019430">
    <property type="term" value="P:removal of superoxide radicals"/>
    <property type="evidence" value="ECO:0007669"/>
    <property type="project" value="TreeGrafter"/>
</dbReference>
<evidence type="ECO:0000256" key="4">
    <source>
        <dbReference type="ARBA" id="ARBA00022862"/>
    </source>
</evidence>
<dbReference type="GO" id="GO:0042744">
    <property type="term" value="P:hydrogen peroxide catabolic process"/>
    <property type="evidence" value="ECO:0007669"/>
    <property type="project" value="TreeGrafter"/>
</dbReference>
<proteinExistence type="inferred from homology"/>
<dbReference type="Pfam" id="PF10417">
    <property type="entry name" value="1-cysPrx_C"/>
    <property type="match status" value="1"/>
</dbReference>
<keyword evidence="7" id="KW-0676">Redox-active center</keyword>
<dbReference type="EC" id="1.11.1.24" evidence="2"/>
<dbReference type="PANTHER" id="PTHR10681:SF111">
    <property type="entry name" value="PEROXIREDOXIN-1"/>
    <property type="match status" value="1"/>
</dbReference>
<feature type="domain" description="Peroxiredoxin C-terminal" evidence="10">
    <location>
        <begin position="61"/>
        <end position="95"/>
    </location>
</feature>
<comment type="similarity">
    <text evidence="1">Belongs to the peroxiredoxin family. AhpC/Prx1 subfamily.</text>
</comment>
<reference evidence="11" key="2">
    <citation type="submission" date="2025-09" db="UniProtKB">
        <authorList>
            <consortium name="Ensembl"/>
        </authorList>
    </citation>
    <scope>IDENTIFICATION</scope>
</reference>
<organism evidence="11 12">
    <name type="scientific">Mus spicilegus</name>
    <name type="common">Mound-building mouse</name>
    <dbReference type="NCBI Taxonomy" id="10103"/>
    <lineage>
        <taxon>Eukaryota</taxon>
        <taxon>Metazoa</taxon>
        <taxon>Chordata</taxon>
        <taxon>Craniata</taxon>
        <taxon>Vertebrata</taxon>
        <taxon>Euteleostomi</taxon>
        <taxon>Mammalia</taxon>
        <taxon>Eutheria</taxon>
        <taxon>Euarchontoglires</taxon>
        <taxon>Glires</taxon>
        <taxon>Rodentia</taxon>
        <taxon>Myomorpha</taxon>
        <taxon>Muroidea</taxon>
        <taxon>Muridae</taxon>
        <taxon>Murinae</taxon>
        <taxon>Mus</taxon>
        <taxon>Mus</taxon>
    </lineage>
</organism>
<evidence type="ECO:0000259" key="10">
    <source>
        <dbReference type="Pfam" id="PF10417"/>
    </source>
</evidence>
<evidence type="ECO:0000313" key="12">
    <source>
        <dbReference type="Proteomes" id="UP000694415"/>
    </source>
</evidence>
<dbReference type="GO" id="GO:0045321">
    <property type="term" value="P:leukocyte activation"/>
    <property type="evidence" value="ECO:0007669"/>
    <property type="project" value="TreeGrafter"/>
</dbReference>
<evidence type="ECO:0000256" key="5">
    <source>
        <dbReference type="ARBA" id="ARBA00023002"/>
    </source>
</evidence>
<dbReference type="Gene3D" id="3.40.30.10">
    <property type="entry name" value="Glutaredoxin"/>
    <property type="match status" value="1"/>
</dbReference>
<keyword evidence="12" id="KW-1185">Reference proteome</keyword>
<dbReference type="Proteomes" id="UP000694415">
    <property type="component" value="Unplaced"/>
</dbReference>
<comment type="catalytic activity">
    <reaction evidence="8">
        <text>a hydroperoxide + [thioredoxin]-dithiol = an alcohol + [thioredoxin]-disulfide + H2O</text>
        <dbReference type="Rhea" id="RHEA:62620"/>
        <dbReference type="Rhea" id="RHEA-COMP:10698"/>
        <dbReference type="Rhea" id="RHEA-COMP:10700"/>
        <dbReference type="ChEBI" id="CHEBI:15377"/>
        <dbReference type="ChEBI" id="CHEBI:29950"/>
        <dbReference type="ChEBI" id="CHEBI:30879"/>
        <dbReference type="ChEBI" id="CHEBI:35924"/>
        <dbReference type="ChEBI" id="CHEBI:50058"/>
        <dbReference type="EC" id="1.11.1.24"/>
    </reaction>
</comment>
<dbReference type="GeneTree" id="ENSGT00940000154277"/>
<evidence type="ECO:0000256" key="6">
    <source>
        <dbReference type="ARBA" id="ARBA00023157"/>
    </source>
</evidence>
<keyword evidence="6" id="KW-1015">Disulfide bond</keyword>
<reference evidence="11" key="1">
    <citation type="submission" date="2025-08" db="UniProtKB">
        <authorList>
            <consortium name="Ensembl"/>
        </authorList>
    </citation>
    <scope>IDENTIFICATION</scope>
</reference>
<dbReference type="GO" id="GO:0045454">
    <property type="term" value="P:cell redox homeostasis"/>
    <property type="evidence" value="ECO:0007669"/>
    <property type="project" value="TreeGrafter"/>
</dbReference>
<feature type="region of interest" description="Disordered" evidence="9">
    <location>
        <begin position="77"/>
        <end position="97"/>
    </location>
</feature>
<evidence type="ECO:0000313" key="11">
    <source>
        <dbReference type="Ensembl" id="ENSMSIP00000037650.1"/>
    </source>
</evidence>
<evidence type="ECO:0000256" key="9">
    <source>
        <dbReference type="SAM" id="MobiDB-lite"/>
    </source>
</evidence>
<protein>
    <recommendedName>
        <fullName evidence="2">thioredoxin-dependent peroxiredoxin</fullName>
        <ecNumber evidence="2">1.11.1.24</ecNumber>
    </recommendedName>
</protein>
<evidence type="ECO:0000256" key="1">
    <source>
        <dbReference type="ARBA" id="ARBA00009796"/>
    </source>
</evidence>
<evidence type="ECO:0000256" key="2">
    <source>
        <dbReference type="ARBA" id="ARBA00013017"/>
    </source>
</evidence>
<dbReference type="InterPro" id="IPR036249">
    <property type="entry name" value="Thioredoxin-like_sf"/>
</dbReference>
<evidence type="ECO:0000256" key="3">
    <source>
        <dbReference type="ARBA" id="ARBA00022559"/>
    </source>
</evidence>
<evidence type="ECO:0000256" key="7">
    <source>
        <dbReference type="ARBA" id="ARBA00023284"/>
    </source>
</evidence>
<dbReference type="AlphaFoldDB" id="A0A8C6II66"/>
<dbReference type="SUPFAM" id="SSF52833">
    <property type="entry name" value="Thioredoxin-like"/>
    <property type="match status" value="1"/>
</dbReference>
<dbReference type="Ensembl" id="ENSMSIT00000047512.1">
    <property type="protein sequence ID" value="ENSMSIP00000037650.1"/>
    <property type="gene ID" value="ENSMSIG00000031355.1"/>
</dbReference>
<keyword evidence="4" id="KW-0049">Antioxidant</keyword>
<sequence>MSSGNANTGHPAPNFKATADEGVSLRGLFVIGDKSVLQQIMINDIPSGRSVDVILRPVQTFQFTDEHGEVCLAGWKPGSGTTKPDVNKSKGYFSKQK</sequence>
<dbReference type="GO" id="GO:0008379">
    <property type="term" value="F:thioredoxin peroxidase activity"/>
    <property type="evidence" value="ECO:0007669"/>
    <property type="project" value="TreeGrafter"/>
</dbReference>